<feature type="transmembrane region" description="Helical" evidence="7">
    <location>
        <begin position="157"/>
        <end position="175"/>
    </location>
</feature>
<evidence type="ECO:0000256" key="5">
    <source>
        <dbReference type="ARBA" id="ARBA00022989"/>
    </source>
</evidence>
<dbReference type="Pfam" id="PF03458">
    <property type="entry name" value="Gly_transporter"/>
    <property type="match status" value="2"/>
</dbReference>
<evidence type="ECO:0000313" key="10">
    <source>
        <dbReference type="Proteomes" id="UP000823790"/>
    </source>
</evidence>
<dbReference type="InterPro" id="IPR005115">
    <property type="entry name" value="Gly_transporter"/>
</dbReference>
<gene>
    <name evidence="9" type="ORF">J7I44_06970</name>
</gene>
<evidence type="ECO:0000256" key="2">
    <source>
        <dbReference type="ARBA" id="ARBA00008193"/>
    </source>
</evidence>
<feature type="transmembrane region" description="Helical" evidence="7">
    <location>
        <begin position="39"/>
        <end position="59"/>
    </location>
</feature>
<evidence type="ECO:0000256" key="4">
    <source>
        <dbReference type="ARBA" id="ARBA00022692"/>
    </source>
</evidence>
<dbReference type="EMBL" id="JAGJRS010000014">
    <property type="protein sequence ID" value="MBP1474035.1"/>
    <property type="molecule type" value="Genomic_DNA"/>
</dbReference>
<evidence type="ECO:0000259" key="8">
    <source>
        <dbReference type="Pfam" id="PF03458"/>
    </source>
</evidence>
<feature type="domain" description="Glycine transporter" evidence="8">
    <location>
        <begin position="100"/>
        <end position="171"/>
    </location>
</feature>
<reference evidence="9 10" key="1">
    <citation type="submission" date="2021-04" db="EMBL/GenBank/DDBJ databases">
        <authorList>
            <person name="Huq M.A."/>
        </authorList>
    </citation>
    <scope>NUCLEOTIDE SEQUENCE [LARGE SCALE GENOMIC DNA]</scope>
    <source>
        <strain evidence="9 10">MAH-13</strain>
    </source>
</reference>
<feature type="domain" description="Glycine transporter" evidence="8">
    <location>
        <begin position="14"/>
        <end position="87"/>
    </location>
</feature>
<dbReference type="Proteomes" id="UP000823790">
    <property type="component" value="Unassembled WGS sequence"/>
</dbReference>
<evidence type="ECO:0000313" key="9">
    <source>
        <dbReference type="EMBL" id="MBP1474035.1"/>
    </source>
</evidence>
<evidence type="ECO:0000256" key="6">
    <source>
        <dbReference type="ARBA" id="ARBA00023136"/>
    </source>
</evidence>
<feature type="transmembrane region" description="Helical" evidence="7">
    <location>
        <begin position="12"/>
        <end position="32"/>
    </location>
</feature>
<comment type="caution">
    <text evidence="9">The sequence shown here is derived from an EMBL/GenBank/DDBJ whole genome shotgun (WGS) entry which is preliminary data.</text>
</comment>
<accession>A0ABS4DLU2</accession>
<protein>
    <submittedName>
        <fullName evidence="9">Trimeric intracellular cation channel family protein</fullName>
    </submittedName>
</protein>
<name>A0ABS4DLU2_9GAMM</name>
<dbReference type="PANTHER" id="PTHR30506:SF3">
    <property type="entry name" value="UPF0126 INNER MEMBRANE PROTEIN YADS-RELATED"/>
    <property type="match status" value="1"/>
</dbReference>
<dbReference type="PANTHER" id="PTHR30506">
    <property type="entry name" value="INNER MEMBRANE PROTEIN"/>
    <property type="match status" value="1"/>
</dbReference>
<evidence type="ECO:0000256" key="1">
    <source>
        <dbReference type="ARBA" id="ARBA00004651"/>
    </source>
</evidence>
<feature type="transmembrane region" description="Helical" evidence="7">
    <location>
        <begin position="181"/>
        <end position="202"/>
    </location>
</feature>
<evidence type="ECO:0000256" key="3">
    <source>
        <dbReference type="ARBA" id="ARBA00022475"/>
    </source>
</evidence>
<keyword evidence="3" id="KW-1003">Cell membrane</keyword>
<proteinExistence type="inferred from homology"/>
<sequence>MIDTTRALHTLLLVLDLFGTFVFALSGALVAVRRGLDLFGVLVLSFAASSAGGITRDLLIGATPPAAIEDWRYLGVSMLAGLLTFFRYADIERMRNPMQLSDAAGLALFAVAGAQKALAYDLPPGMAALLGMLTGIGGGMLRDVLVSDIPAVLRAELYAMAALAGAGVVVVGDMLHMPPTATTLTGAGLCFGLRFMAIRYGWRLPVARPPDADRHS</sequence>
<comment type="similarity">
    <text evidence="2">Belongs to the UPF0126 family.</text>
</comment>
<keyword evidence="6 7" id="KW-0472">Membrane</keyword>
<comment type="subcellular location">
    <subcellularLocation>
        <location evidence="1">Cell membrane</location>
        <topology evidence="1">Multi-pass membrane protein</topology>
    </subcellularLocation>
</comment>
<keyword evidence="4 7" id="KW-0812">Transmembrane</keyword>
<evidence type="ECO:0000256" key="7">
    <source>
        <dbReference type="SAM" id="Phobius"/>
    </source>
</evidence>
<keyword evidence="10" id="KW-1185">Reference proteome</keyword>
<feature type="transmembrane region" description="Helical" evidence="7">
    <location>
        <begin position="71"/>
        <end position="88"/>
    </location>
</feature>
<organism evidence="9 10">
    <name type="scientific">Frateuria flava</name>
    <dbReference type="NCBI Taxonomy" id="2821489"/>
    <lineage>
        <taxon>Bacteria</taxon>
        <taxon>Pseudomonadati</taxon>
        <taxon>Pseudomonadota</taxon>
        <taxon>Gammaproteobacteria</taxon>
        <taxon>Lysobacterales</taxon>
        <taxon>Rhodanobacteraceae</taxon>
        <taxon>Frateuria</taxon>
    </lineage>
</organism>
<keyword evidence="5 7" id="KW-1133">Transmembrane helix</keyword>